<dbReference type="RefSeq" id="WP_215885583.1">
    <property type="nucleotide sequence ID" value="NZ_JAAXYO010000123.1"/>
</dbReference>
<sequence>MKLFAFANQKGGVGKTTLAVHMAIHAHNMGFRTLLVDLDQQGSATFLATGDGDRHQTMDGTALDLWYPDRKIPVQTSPIFGFDFLQASAGLDAVDDDAAAAVLALRRLDTLEKADEGPGAFYHLVVVDCPPAPGVRQVAPLLIADKHIAPVTPDALGTQGLLSLVQTYTGHIRPDNPKLEFKVLINRVKANSATNLTIASALLEGFPDWVMPHQLYEREDVRKGLRLGKPYWEACRDDAQRDAWYQTFYSLLQDVPDDEDNPDSREVQEPDDAEEILTKQREGGEQ</sequence>
<comment type="caution">
    <text evidence="3">The sequence shown here is derived from an EMBL/GenBank/DDBJ whole genome shotgun (WGS) entry which is preliminary data.</text>
</comment>
<evidence type="ECO:0000313" key="3">
    <source>
        <dbReference type="EMBL" id="MBU2788229.1"/>
    </source>
</evidence>
<dbReference type="Gene3D" id="3.40.50.300">
    <property type="entry name" value="P-loop containing nucleotide triphosphate hydrolases"/>
    <property type="match status" value="1"/>
</dbReference>
<feature type="region of interest" description="Disordered" evidence="1">
    <location>
        <begin position="254"/>
        <end position="286"/>
    </location>
</feature>
<keyword evidence="4" id="KW-1185">Reference proteome</keyword>
<dbReference type="CDD" id="cd02042">
    <property type="entry name" value="ParAB_family"/>
    <property type="match status" value="1"/>
</dbReference>
<protein>
    <submittedName>
        <fullName evidence="3">ParA family protein</fullName>
    </submittedName>
</protein>
<dbReference type="AlphaFoldDB" id="A0AAE2YQD3"/>
<dbReference type="PANTHER" id="PTHR13696">
    <property type="entry name" value="P-LOOP CONTAINING NUCLEOSIDE TRIPHOSPHATE HYDROLASE"/>
    <property type="match status" value="1"/>
</dbReference>
<organism evidence="3 4">
    <name type="scientific">Igneacidithiobacillus copahuensis</name>
    <dbReference type="NCBI Taxonomy" id="2724909"/>
    <lineage>
        <taxon>Bacteria</taxon>
        <taxon>Pseudomonadati</taxon>
        <taxon>Pseudomonadota</taxon>
        <taxon>Acidithiobacillia</taxon>
        <taxon>Acidithiobacillales</taxon>
        <taxon>Acidithiobacillaceae</taxon>
        <taxon>Igneacidithiobacillus</taxon>
    </lineage>
</organism>
<name>A0AAE2YQD3_9PROT</name>
<dbReference type="InterPro" id="IPR025669">
    <property type="entry name" value="AAA_dom"/>
</dbReference>
<evidence type="ECO:0000313" key="4">
    <source>
        <dbReference type="Proteomes" id="UP001197378"/>
    </source>
</evidence>
<feature type="compositionally biased region" description="Basic and acidic residues" evidence="1">
    <location>
        <begin position="276"/>
        <end position="286"/>
    </location>
</feature>
<dbReference type="Proteomes" id="UP001197378">
    <property type="component" value="Unassembled WGS sequence"/>
</dbReference>
<dbReference type="EMBL" id="JAAXYO010000123">
    <property type="protein sequence ID" value="MBU2788229.1"/>
    <property type="molecule type" value="Genomic_DNA"/>
</dbReference>
<evidence type="ECO:0000256" key="1">
    <source>
        <dbReference type="SAM" id="MobiDB-lite"/>
    </source>
</evidence>
<reference evidence="3" key="1">
    <citation type="journal article" date="2021" name="ISME J.">
        <title>Genomic evolution of the class Acidithiobacillia: deep-branching Proteobacteria living in extreme acidic conditions.</title>
        <authorList>
            <person name="Moya-Beltran A."/>
            <person name="Beard S."/>
            <person name="Rojas-Villalobos C."/>
            <person name="Issotta F."/>
            <person name="Gallardo Y."/>
            <person name="Ulloa R."/>
            <person name="Giaveno A."/>
            <person name="Degli Esposti M."/>
            <person name="Johnson D.B."/>
            <person name="Quatrini R."/>
        </authorList>
    </citation>
    <scope>NUCLEOTIDE SEQUENCE</scope>
    <source>
        <strain evidence="3">VAN18-1</strain>
    </source>
</reference>
<dbReference type="SUPFAM" id="SSF52540">
    <property type="entry name" value="P-loop containing nucleoside triphosphate hydrolases"/>
    <property type="match status" value="1"/>
</dbReference>
<proteinExistence type="predicted"/>
<dbReference type="PANTHER" id="PTHR13696:SF99">
    <property type="entry name" value="COBYRINIC ACID AC-DIAMIDE SYNTHASE"/>
    <property type="match status" value="1"/>
</dbReference>
<evidence type="ECO:0000259" key="2">
    <source>
        <dbReference type="Pfam" id="PF13614"/>
    </source>
</evidence>
<accession>A0AAE2YQD3</accession>
<dbReference type="Pfam" id="PF13614">
    <property type="entry name" value="AAA_31"/>
    <property type="match status" value="1"/>
</dbReference>
<feature type="domain" description="AAA" evidence="2">
    <location>
        <begin position="1"/>
        <end position="180"/>
    </location>
</feature>
<gene>
    <name evidence="3" type="ORF">HFQ13_08435</name>
</gene>
<dbReference type="InterPro" id="IPR027417">
    <property type="entry name" value="P-loop_NTPase"/>
</dbReference>
<dbReference type="InterPro" id="IPR050678">
    <property type="entry name" value="DNA_Partitioning_ATPase"/>
</dbReference>